<feature type="repeat" description="ANK" evidence="3">
    <location>
        <begin position="249"/>
        <end position="281"/>
    </location>
</feature>
<dbReference type="InterPro" id="IPR001623">
    <property type="entry name" value="DnaJ_domain"/>
</dbReference>
<dbReference type="InterPro" id="IPR036869">
    <property type="entry name" value="J_dom_sf"/>
</dbReference>
<evidence type="ECO:0000256" key="4">
    <source>
        <dbReference type="SAM" id="MobiDB-lite"/>
    </source>
</evidence>
<dbReference type="InterPro" id="IPR002110">
    <property type="entry name" value="Ankyrin_rpt"/>
</dbReference>
<evidence type="ECO:0000256" key="3">
    <source>
        <dbReference type="PROSITE-ProRule" id="PRU00023"/>
    </source>
</evidence>
<dbReference type="PANTHER" id="PTHR24178">
    <property type="entry name" value="MOLTING PROTEIN MLT-4"/>
    <property type="match status" value="1"/>
</dbReference>
<feature type="compositionally biased region" description="Basic and acidic residues" evidence="4">
    <location>
        <begin position="79"/>
        <end position="89"/>
    </location>
</feature>
<accession>A0A5E4MRY9</accession>
<dbReference type="SUPFAM" id="SSF48403">
    <property type="entry name" value="Ankyrin repeat"/>
    <property type="match status" value="1"/>
</dbReference>
<keyword evidence="7" id="KW-1185">Reference proteome</keyword>
<organism evidence="6 7">
    <name type="scientific">Cinara cedri</name>
    <dbReference type="NCBI Taxonomy" id="506608"/>
    <lineage>
        <taxon>Eukaryota</taxon>
        <taxon>Metazoa</taxon>
        <taxon>Ecdysozoa</taxon>
        <taxon>Arthropoda</taxon>
        <taxon>Hexapoda</taxon>
        <taxon>Insecta</taxon>
        <taxon>Pterygota</taxon>
        <taxon>Neoptera</taxon>
        <taxon>Paraneoptera</taxon>
        <taxon>Hemiptera</taxon>
        <taxon>Sternorrhyncha</taxon>
        <taxon>Aphidomorpha</taxon>
        <taxon>Aphidoidea</taxon>
        <taxon>Aphididae</taxon>
        <taxon>Lachninae</taxon>
        <taxon>Cinara</taxon>
    </lineage>
</organism>
<protein>
    <submittedName>
        <fullName evidence="6">DnaJ domain,Ankyrin repeat-containing domain,Ankyrin repeat</fullName>
    </submittedName>
</protein>
<sequence>MSGHVEITKLLPIPKNKEEAYIILEIPNGTVGKAITDAYKRRAPIYHPDKHRNCDDNCRKLAEESTKAINVAREKLEDEVQKTEYSKPKPDKHKGRYSSTLSKTKISHLRDIEHRLFEAFQDKNLKKAKELIKEVDNLDIKLNQTHLLYYFIQHAIRDVHWFNFFKDVLSEREIELNIALNKFGSTALHFAARTGHLKMTQLLLEYGVYVNVKDSEIETPLHSAARAGHLEIVRLLINNRADVNAVRVWGNTPLIAATIGGHIDIIKELYENGANINAVNDMGWTALRYVAQNGDANELEIVKALLECKIDVNISDNHGRIPLYFALLHRRSKISKLIVEQTCNAASQEVKNKVLLAAAEAGELEFVRLLLKHGANVNAASSYGQTPIIMAAMRGHIETIKELYANGADINAQDSDGWTALRYVVQDGWSNSRCDALKIIKVLLSCSKIDINVPDRRGQTPLDIALQCGHKEASKLLINHAYRTQGKNKVLLPIEAKANTGNSHSNNTVGKISNQKTAPQKLQVSTYDNTSMHHAFGAASISLLAIGVILCAKYTEEIAWGGDLYSRCHNSHFNHWHHENL</sequence>
<evidence type="ECO:0000313" key="7">
    <source>
        <dbReference type="Proteomes" id="UP000325440"/>
    </source>
</evidence>
<dbReference type="PROSITE" id="PS50297">
    <property type="entry name" value="ANK_REP_REGION"/>
    <property type="match status" value="5"/>
</dbReference>
<dbReference type="PANTHER" id="PTHR24178:SF9">
    <property type="entry name" value="ANK_REP_REGION DOMAIN-CONTAINING PROTEIN"/>
    <property type="match status" value="1"/>
</dbReference>
<dbReference type="Pfam" id="PF00023">
    <property type="entry name" value="Ank"/>
    <property type="match status" value="1"/>
</dbReference>
<dbReference type="PROSITE" id="PS50088">
    <property type="entry name" value="ANK_REPEAT"/>
    <property type="match status" value="7"/>
</dbReference>
<gene>
    <name evidence="6" type="ORF">CINCED_3A023756</name>
</gene>
<evidence type="ECO:0000259" key="5">
    <source>
        <dbReference type="PROSITE" id="PS50076"/>
    </source>
</evidence>
<dbReference type="PRINTS" id="PR01415">
    <property type="entry name" value="ANKYRIN"/>
</dbReference>
<dbReference type="SUPFAM" id="SSF46565">
    <property type="entry name" value="Chaperone J-domain"/>
    <property type="match status" value="1"/>
</dbReference>
<dbReference type="PROSITE" id="PS50076">
    <property type="entry name" value="DNAJ_2"/>
    <property type="match status" value="1"/>
</dbReference>
<dbReference type="OrthoDB" id="194358at2759"/>
<evidence type="ECO:0000313" key="6">
    <source>
        <dbReference type="EMBL" id="VVC35058.1"/>
    </source>
</evidence>
<dbReference type="CDD" id="cd06257">
    <property type="entry name" value="DnaJ"/>
    <property type="match status" value="1"/>
</dbReference>
<dbReference type="AlphaFoldDB" id="A0A5E4MRY9"/>
<feature type="repeat" description="ANK" evidence="3">
    <location>
        <begin position="457"/>
        <end position="489"/>
    </location>
</feature>
<name>A0A5E4MRY9_9HEMI</name>
<dbReference type="Gene3D" id="1.25.40.20">
    <property type="entry name" value="Ankyrin repeat-containing domain"/>
    <property type="match status" value="3"/>
</dbReference>
<dbReference type="SMART" id="SM00248">
    <property type="entry name" value="ANK"/>
    <property type="match status" value="10"/>
</dbReference>
<dbReference type="Proteomes" id="UP000325440">
    <property type="component" value="Unassembled WGS sequence"/>
</dbReference>
<reference evidence="6 7" key="1">
    <citation type="submission" date="2019-08" db="EMBL/GenBank/DDBJ databases">
        <authorList>
            <person name="Alioto T."/>
            <person name="Alioto T."/>
            <person name="Gomez Garrido J."/>
        </authorList>
    </citation>
    <scope>NUCLEOTIDE SEQUENCE [LARGE SCALE GENOMIC DNA]</scope>
</reference>
<feature type="repeat" description="ANK" evidence="3">
    <location>
        <begin position="355"/>
        <end position="382"/>
    </location>
</feature>
<feature type="repeat" description="ANK" evidence="3">
    <location>
        <begin position="216"/>
        <end position="248"/>
    </location>
</feature>
<feature type="repeat" description="ANK" evidence="3">
    <location>
        <begin position="282"/>
        <end position="317"/>
    </location>
</feature>
<feature type="repeat" description="ANK" evidence="3">
    <location>
        <begin position="183"/>
        <end position="215"/>
    </location>
</feature>
<keyword evidence="1" id="KW-0677">Repeat</keyword>
<evidence type="ECO:0000256" key="1">
    <source>
        <dbReference type="ARBA" id="ARBA00022737"/>
    </source>
</evidence>
<feature type="repeat" description="ANK" evidence="3">
    <location>
        <begin position="383"/>
        <end position="415"/>
    </location>
</feature>
<feature type="region of interest" description="Disordered" evidence="4">
    <location>
        <begin position="79"/>
        <end position="98"/>
    </location>
</feature>
<dbReference type="Pfam" id="PF00226">
    <property type="entry name" value="DnaJ"/>
    <property type="match status" value="1"/>
</dbReference>
<proteinExistence type="predicted"/>
<evidence type="ECO:0000256" key="2">
    <source>
        <dbReference type="ARBA" id="ARBA00023043"/>
    </source>
</evidence>
<dbReference type="EMBL" id="CABPRJ010001042">
    <property type="protein sequence ID" value="VVC35058.1"/>
    <property type="molecule type" value="Genomic_DNA"/>
</dbReference>
<keyword evidence="2 3" id="KW-0040">ANK repeat</keyword>
<dbReference type="Gene3D" id="1.10.287.110">
    <property type="entry name" value="DnaJ domain"/>
    <property type="match status" value="1"/>
</dbReference>
<dbReference type="Pfam" id="PF12796">
    <property type="entry name" value="Ank_2"/>
    <property type="match status" value="3"/>
</dbReference>
<feature type="domain" description="J" evidence="5">
    <location>
        <begin position="19"/>
        <end position="89"/>
    </location>
</feature>
<dbReference type="InterPro" id="IPR036770">
    <property type="entry name" value="Ankyrin_rpt-contain_sf"/>
</dbReference>
<dbReference type="SMART" id="SM00271">
    <property type="entry name" value="DnaJ"/>
    <property type="match status" value="1"/>
</dbReference>